<keyword evidence="2" id="KW-1003">Cell membrane</keyword>
<keyword evidence="4 7" id="KW-0812">Transmembrane</keyword>
<gene>
    <name evidence="8" type="ORF">ACFQJ7_04445</name>
</gene>
<feature type="transmembrane region" description="Helical" evidence="7">
    <location>
        <begin position="391"/>
        <end position="411"/>
    </location>
</feature>
<keyword evidence="5 7" id="KW-1133">Transmembrane helix</keyword>
<keyword evidence="8" id="KW-0328">Glycosyltransferase</keyword>
<proteinExistence type="predicted"/>
<evidence type="ECO:0000313" key="8">
    <source>
        <dbReference type="EMBL" id="MFC7125290.1"/>
    </source>
</evidence>
<comment type="caution">
    <text evidence="8">The sequence shown here is derived from an EMBL/GenBank/DDBJ whole genome shotgun (WGS) entry which is preliminary data.</text>
</comment>
<feature type="transmembrane region" description="Helical" evidence="7">
    <location>
        <begin position="78"/>
        <end position="95"/>
    </location>
</feature>
<comment type="subcellular location">
    <subcellularLocation>
        <location evidence="1">Cell membrane</location>
        <topology evidence="1">Multi-pass membrane protein</topology>
    </subcellularLocation>
</comment>
<evidence type="ECO:0000256" key="1">
    <source>
        <dbReference type="ARBA" id="ARBA00004651"/>
    </source>
</evidence>
<dbReference type="GO" id="GO:0016757">
    <property type="term" value="F:glycosyltransferase activity"/>
    <property type="evidence" value="ECO:0007669"/>
    <property type="project" value="UniProtKB-KW"/>
</dbReference>
<feature type="transmembrane region" description="Helical" evidence="7">
    <location>
        <begin position="211"/>
        <end position="231"/>
    </location>
</feature>
<dbReference type="InterPro" id="IPR018584">
    <property type="entry name" value="GT87"/>
</dbReference>
<accession>A0ABD5X7Z2</accession>
<sequence>MSADRPDDCGRDRSVTPPRSARLVLLFGILSGCLSVVAVPLVAPEQFMLASDVYYYAADALLSGGDIYNVAPPDRSGYHYIYPPVIIFVFVPHVFLGGPGAAFAVQTVLNTGFAVGIAVFLWRALSRRNVALTWIDWLLLTGFGLFSSYSAITVVNGQVTLWLGFAVAAGLDALDRDRDAVAGIAFAGAALVKVFPAVLGLWLLRRRSYRAVVAAVVFGFAGILVGIFALGPDVTETYFTEVLTGRYDGFDGAPEPAATRGGAQRQVAAIFGIGPPYVTPLAAVVLGPILGYLYLDVGTDNKKNATVLGTVLVALLFFPLQRLYMVLFIVPLVVLLYRLPSGRPRQLLVVGTLVSTVRVSFPVVETAVRGLGVAGPLESALLAVGHRFYEVILFPTLGMWLLLLGCVFVHVDL</sequence>
<dbReference type="Pfam" id="PF09594">
    <property type="entry name" value="GT87"/>
    <property type="match status" value="1"/>
</dbReference>
<evidence type="ECO:0000256" key="4">
    <source>
        <dbReference type="ARBA" id="ARBA00022692"/>
    </source>
</evidence>
<feature type="transmembrane region" description="Helical" evidence="7">
    <location>
        <begin position="180"/>
        <end position="204"/>
    </location>
</feature>
<feature type="transmembrane region" description="Helical" evidence="7">
    <location>
        <begin position="101"/>
        <end position="122"/>
    </location>
</feature>
<evidence type="ECO:0000313" key="9">
    <source>
        <dbReference type="Proteomes" id="UP001596414"/>
    </source>
</evidence>
<feature type="transmembrane region" description="Helical" evidence="7">
    <location>
        <begin position="53"/>
        <end position="71"/>
    </location>
</feature>
<dbReference type="EMBL" id="JBHSZQ010000004">
    <property type="protein sequence ID" value="MFC7125290.1"/>
    <property type="molecule type" value="Genomic_DNA"/>
</dbReference>
<feature type="transmembrane region" description="Helical" evidence="7">
    <location>
        <begin position="21"/>
        <end position="41"/>
    </location>
</feature>
<feature type="transmembrane region" description="Helical" evidence="7">
    <location>
        <begin position="134"/>
        <end position="155"/>
    </location>
</feature>
<evidence type="ECO:0000256" key="2">
    <source>
        <dbReference type="ARBA" id="ARBA00022475"/>
    </source>
</evidence>
<dbReference type="AlphaFoldDB" id="A0ABD5X7Z2"/>
<keyword evidence="3 8" id="KW-0808">Transferase</keyword>
<dbReference type="RefSeq" id="WP_267636286.1">
    <property type="nucleotide sequence ID" value="NZ_JAODIY010000004.1"/>
</dbReference>
<evidence type="ECO:0000256" key="6">
    <source>
        <dbReference type="ARBA" id="ARBA00023136"/>
    </source>
</evidence>
<evidence type="ECO:0000256" key="7">
    <source>
        <dbReference type="SAM" id="Phobius"/>
    </source>
</evidence>
<feature type="transmembrane region" description="Helical" evidence="7">
    <location>
        <begin position="277"/>
        <end position="295"/>
    </location>
</feature>
<feature type="transmembrane region" description="Helical" evidence="7">
    <location>
        <begin position="307"/>
        <end position="337"/>
    </location>
</feature>
<evidence type="ECO:0000256" key="3">
    <source>
        <dbReference type="ARBA" id="ARBA00022679"/>
    </source>
</evidence>
<keyword evidence="6 7" id="KW-0472">Membrane</keyword>
<reference evidence="8 9" key="1">
    <citation type="journal article" date="2014" name="Int. J. Syst. Evol. Microbiol.">
        <title>Complete genome sequence of Corynebacterium casei LMG S-19264T (=DSM 44701T), isolated from a smear-ripened cheese.</title>
        <authorList>
            <consortium name="US DOE Joint Genome Institute (JGI-PGF)"/>
            <person name="Walter F."/>
            <person name="Albersmeier A."/>
            <person name="Kalinowski J."/>
            <person name="Ruckert C."/>
        </authorList>
    </citation>
    <scope>NUCLEOTIDE SEQUENCE [LARGE SCALE GENOMIC DNA]</scope>
    <source>
        <strain evidence="8 9">CGMCC 4.7215</strain>
    </source>
</reference>
<name>A0ABD5X7Z2_9EURY</name>
<dbReference type="PROSITE" id="PS51257">
    <property type="entry name" value="PROKAR_LIPOPROTEIN"/>
    <property type="match status" value="1"/>
</dbReference>
<dbReference type="EC" id="2.4.-.-" evidence="8"/>
<organism evidence="8 9">
    <name type="scientific">Halovenus rubra</name>
    <dbReference type="NCBI Taxonomy" id="869890"/>
    <lineage>
        <taxon>Archaea</taxon>
        <taxon>Methanobacteriati</taxon>
        <taxon>Methanobacteriota</taxon>
        <taxon>Stenosarchaea group</taxon>
        <taxon>Halobacteria</taxon>
        <taxon>Halobacteriales</taxon>
        <taxon>Haloarculaceae</taxon>
        <taxon>Halovenus</taxon>
    </lineage>
</organism>
<protein>
    <submittedName>
        <fullName evidence="8">Glycosyltransferase family 87 protein</fullName>
        <ecNumber evidence="8">2.4.-.-</ecNumber>
    </submittedName>
</protein>
<dbReference type="GO" id="GO:0005886">
    <property type="term" value="C:plasma membrane"/>
    <property type="evidence" value="ECO:0007669"/>
    <property type="project" value="UniProtKB-SubCell"/>
</dbReference>
<dbReference type="Proteomes" id="UP001596414">
    <property type="component" value="Unassembled WGS sequence"/>
</dbReference>
<evidence type="ECO:0000256" key="5">
    <source>
        <dbReference type="ARBA" id="ARBA00022989"/>
    </source>
</evidence>